<dbReference type="InterPro" id="IPR017894">
    <property type="entry name" value="HTH_IS21_transposase_type"/>
</dbReference>
<proteinExistence type="inferred from homology"/>
<protein>
    <submittedName>
        <fullName evidence="7">IS21 family transposase</fullName>
    </submittedName>
</protein>
<keyword evidence="8" id="KW-1185">Reference proteome</keyword>
<keyword evidence="2" id="KW-0815">Transposition</keyword>
<dbReference type="PANTHER" id="PTHR35004:SF7">
    <property type="entry name" value="INTEGRASE PROTEIN"/>
    <property type="match status" value="1"/>
</dbReference>
<feature type="domain" description="HTH IS21-type" evidence="5">
    <location>
        <begin position="5"/>
        <end position="66"/>
    </location>
</feature>
<dbReference type="Pfam" id="PF22483">
    <property type="entry name" value="Mu-transpos_C_2"/>
    <property type="match status" value="1"/>
</dbReference>
<sequence length="502" mass="58741">MKDLRDWHTVKNMYNKGVPIKQIARELKMSKNTVKSLIKKEEEPKYTRKIRLSKVDEYKDDIRRWYLEKEYSFNGTRIYNELLKLGYKGGINPVYRFLETLNDERIMISKKASQRFETPPGDQAQFDWGEYEVYIGLKRTKIYCFTMVLSYSRKKAAVCSLSVNAAAIYEAIQDLFIELGGVTKELLIDNPKALVLSHKKGEEVVFNDGALKLVTYLKTELNACLPLRPRTKGKIEKPNQYIEEQFIKGGSFNNIEDLNFEIKHFMRNWNTKTHGTTRRVPDEMFEEEKILLTSLREKLIMESDLDVRTVSTDSFVMVDTNRYSVPVKYVDKKVKVRTVYGYRLEILDLDLSLIKSYPLLEGKYTKREDPADYAAISSSIPRSIPEIRRVFENTFKHGSKFYELALKVTKQAHFHAREFLKLKDLYSVEDLDIILNHCVENNILIIDNIKSVIKEKYLELIIEHDKTQLSLQKKSANKHTLKNEKELVRDLSYYGKGDNHDS</sequence>
<dbReference type="PROSITE" id="PS50994">
    <property type="entry name" value="INTEGRASE"/>
    <property type="match status" value="1"/>
</dbReference>
<evidence type="ECO:0000259" key="5">
    <source>
        <dbReference type="PROSITE" id="PS50531"/>
    </source>
</evidence>
<dbReference type="EMBL" id="JBJHZZ010000034">
    <property type="protein sequence ID" value="MFL0248762.1"/>
    <property type="molecule type" value="Genomic_DNA"/>
</dbReference>
<dbReference type="InterPro" id="IPR036397">
    <property type="entry name" value="RNaseH_sf"/>
</dbReference>
<dbReference type="NCBIfam" id="NF033546">
    <property type="entry name" value="transpos_IS21"/>
    <property type="match status" value="1"/>
</dbReference>
<dbReference type="InterPro" id="IPR001584">
    <property type="entry name" value="Integrase_cat-core"/>
</dbReference>
<comment type="similarity">
    <text evidence="1">Belongs to the transposase IS21/IS408/IS1162 family.</text>
</comment>
<keyword evidence="3" id="KW-0238">DNA-binding</keyword>
<evidence type="ECO:0000256" key="2">
    <source>
        <dbReference type="ARBA" id="ARBA00022578"/>
    </source>
</evidence>
<gene>
    <name evidence="7" type="primary">istA</name>
    <name evidence="7" type="ORF">ACJDUG_17615</name>
</gene>
<dbReference type="Gene3D" id="1.10.10.60">
    <property type="entry name" value="Homeodomain-like"/>
    <property type="match status" value="1"/>
</dbReference>
<evidence type="ECO:0000259" key="6">
    <source>
        <dbReference type="PROSITE" id="PS50994"/>
    </source>
</evidence>
<dbReference type="RefSeq" id="WP_406771187.1">
    <property type="nucleotide sequence ID" value="NZ_JBJHZZ010000034.1"/>
</dbReference>
<accession>A0ABW8T9A1</accession>
<dbReference type="SUPFAM" id="SSF53098">
    <property type="entry name" value="Ribonuclease H-like"/>
    <property type="match status" value="1"/>
</dbReference>
<evidence type="ECO:0000313" key="8">
    <source>
        <dbReference type="Proteomes" id="UP001623591"/>
    </source>
</evidence>
<name>A0ABW8T9A1_9CLOT</name>
<comment type="caution">
    <text evidence="7">The sequence shown here is derived from an EMBL/GenBank/DDBJ whole genome shotgun (WGS) entry which is preliminary data.</text>
</comment>
<reference evidence="7 8" key="1">
    <citation type="submission" date="2024-11" db="EMBL/GenBank/DDBJ databases">
        <authorList>
            <person name="Heng Y.C."/>
            <person name="Lim A.C.H."/>
            <person name="Lee J.K.Y."/>
            <person name="Kittelmann S."/>
        </authorList>
    </citation>
    <scope>NUCLEOTIDE SEQUENCE [LARGE SCALE GENOMIC DNA]</scope>
    <source>
        <strain evidence="7 8">WILCCON 0185</strain>
    </source>
</reference>
<organism evidence="7 8">
    <name type="scientific">Candidatus Clostridium stratigraminis</name>
    <dbReference type="NCBI Taxonomy" id="3381661"/>
    <lineage>
        <taxon>Bacteria</taxon>
        <taxon>Bacillati</taxon>
        <taxon>Bacillota</taxon>
        <taxon>Clostridia</taxon>
        <taxon>Eubacteriales</taxon>
        <taxon>Clostridiaceae</taxon>
        <taxon>Clostridium</taxon>
    </lineage>
</organism>
<keyword evidence="4" id="KW-0233">DNA recombination</keyword>
<feature type="domain" description="Integrase catalytic" evidence="6">
    <location>
        <begin position="115"/>
        <end position="289"/>
    </location>
</feature>
<evidence type="ECO:0000313" key="7">
    <source>
        <dbReference type="EMBL" id="MFL0248762.1"/>
    </source>
</evidence>
<dbReference type="Pfam" id="PF02796">
    <property type="entry name" value="HTH_7"/>
    <property type="match status" value="1"/>
</dbReference>
<evidence type="ECO:0000256" key="4">
    <source>
        <dbReference type="ARBA" id="ARBA00023172"/>
    </source>
</evidence>
<dbReference type="Gene3D" id="3.30.420.10">
    <property type="entry name" value="Ribonuclease H-like superfamily/Ribonuclease H"/>
    <property type="match status" value="1"/>
</dbReference>
<dbReference type="PROSITE" id="PS50531">
    <property type="entry name" value="HTH_IS21"/>
    <property type="match status" value="1"/>
</dbReference>
<dbReference type="InterPro" id="IPR054353">
    <property type="entry name" value="IstA-like_C"/>
</dbReference>
<dbReference type="PANTHER" id="PTHR35004">
    <property type="entry name" value="TRANSPOSASE RV3428C-RELATED"/>
    <property type="match status" value="1"/>
</dbReference>
<dbReference type="Proteomes" id="UP001623591">
    <property type="component" value="Unassembled WGS sequence"/>
</dbReference>
<dbReference type="InterPro" id="IPR006120">
    <property type="entry name" value="Resolvase_HTH_dom"/>
</dbReference>
<evidence type="ECO:0000256" key="1">
    <source>
        <dbReference type="ARBA" id="ARBA00009277"/>
    </source>
</evidence>
<evidence type="ECO:0000256" key="3">
    <source>
        <dbReference type="ARBA" id="ARBA00023125"/>
    </source>
</evidence>
<dbReference type="InterPro" id="IPR012337">
    <property type="entry name" value="RNaseH-like_sf"/>
</dbReference>